<protein>
    <submittedName>
        <fullName evidence="2">Uncharacterized protein</fullName>
    </submittedName>
</protein>
<organism evidence="2 3">
    <name type="scientific">Eumeta variegata</name>
    <name type="common">Bagworm moth</name>
    <name type="synonym">Eumeta japonica</name>
    <dbReference type="NCBI Taxonomy" id="151549"/>
    <lineage>
        <taxon>Eukaryota</taxon>
        <taxon>Metazoa</taxon>
        <taxon>Ecdysozoa</taxon>
        <taxon>Arthropoda</taxon>
        <taxon>Hexapoda</taxon>
        <taxon>Insecta</taxon>
        <taxon>Pterygota</taxon>
        <taxon>Neoptera</taxon>
        <taxon>Endopterygota</taxon>
        <taxon>Lepidoptera</taxon>
        <taxon>Glossata</taxon>
        <taxon>Ditrysia</taxon>
        <taxon>Tineoidea</taxon>
        <taxon>Psychidae</taxon>
        <taxon>Oiketicinae</taxon>
        <taxon>Eumeta</taxon>
    </lineage>
</organism>
<dbReference type="EMBL" id="BGZK01001424">
    <property type="protein sequence ID" value="GBP79682.1"/>
    <property type="molecule type" value="Genomic_DNA"/>
</dbReference>
<feature type="compositionally biased region" description="Basic and acidic residues" evidence="1">
    <location>
        <begin position="1"/>
        <end position="10"/>
    </location>
</feature>
<dbReference type="AlphaFoldDB" id="A0A4C1YXN7"/>
<feature type="region of interest" description="Disordered" evidence="1">
    <location>
        <begin position="1"/>
        <end position="52"/>
    </location>
</feature>
<evidence type="ECO:0000313" key="3">
    <source>
        <dbReference type="Proteomes" id="UP000299102"/>
    </source>
</evidence>
<evidence type="ECO:0000313" key="2">
    <source>
        <dbReference type="EMBL" id="GBP79682.1"/>
    </source>
</evidence>
<gene>
    <name evidence="2" type="ORF">EVAR_61205_1</name>
</gene>
<feature type="compositionally biased region" description="Basic and acidic residues" evidence="1">
    <location>
        <begin position="30"/>
        <end position="45"/>
    </location>
</feature>
<sequence>MVSPPKSERDRHKKVKGTRPFHSSTVSPPKSERDRARERDREHSAADCVVRAPPPPGAGAALMYFALDTSSKIDCYLKKNTVYVFFDKKKI</sequence>
<keyword evidence="3" id="KW-1185">Reference proteome</keyword>
<accession>A0A4C1YXN7</accession>
<reference evidence="2 3" key="1">
    <citation type="journal article" date="2019" name="Commun. Biol.">
        <title>The bagworm genome reveals a unique fibroin gene that provides high tensile strength.</title>
        <authorList>
            <person name="Kono N."/>
            <person name="Nakamura H."/>
            <person name="Ohtoshi R."/>
            <person name="Tomita M."/>
            <person name="Numata K."/>
            <person name="Arakawa K."/>
        </authorList>
    </citation>
    <scope>NUCLEOTIDE SEQUENCE [LARGE SCALE GENOMIC DNA]</scope>
</reference>
<dbReference type="Proteomes" id="UP000299102">
    <property type="component" value="Unassembled WGS sequence"/>
</dbReference>
<comment type="caution">
    <text evidence="2">The sequence shown here is derived from an EMBL/GenBank/DDBJ whole genome shotgun (WGS) entry which is preliminary data.</text>
</comment>
<proteinExistence type="predicted"/>
<name>A0A4C1YXN7_EUMVA</name>
<evidence type="ECO:0000256" key="1">
    <source>
        <dbReference type="SAM" id="MobiDB-lite"/>
    </source>
</evidence>